<dbReference type="AlphaFoldDB" id="H8GHE7"/>
<proteinExistence type="predicted"/>
<evidence type="ECO:0000313" key="1">
    <source>
        <dbReference type="EMBL" id="EIC30099.1"/>
    </source>
</evidence>
<accession>H8GHE7</accession>
<evidence type="ECO:0008006" key="3">
    <source>
        <dbReference type="Google" id="ProtNLM"/>
    </source>
</evidence>
<reference evidence="1 2" key="1">
    <citation type="journal article" date="2013" name="Genome Announc.">
        <title>Genome Sequence of the Obligate Gammaproteobacterial Methanotroph Methylomicrobium album Strain BG8.</title>
        <authorList>
            <person name="Kits K.D."/>
            <person name="Kalyuzhnaya M.G."/>
            <person name="Klotz M.G."/>
            <person name="Jetten M.S."/>
            <person name="Op den Camp H.J."/>
            <person name="Vuilleumier S."/>
            <person name="Bringel F."/>
            <person name="Dispirito A.A."/>
            <person name="Murrell J.C."/>
            <person name="Bruce D."/>
            <person name="Cheng J.F."/>
            <person name="Copeland A."/>
            <person name="Goodwin L."/>
            <person name="Hauser L."/>
            <person name="Lajus A."/>
            <person name="Land M.L."/>
            <person name="Lapidus A."/>
            <person name="Lucas S."/>
            <person name="Medigue C."/>
            <person name="Pitluck S."/>
            <person name="Woyke T."/>
            <person name="Zeytun A."/>
            <person name="Stein L.Y."/>
        </authorList>
    </citation>
    <scope>NUCLEOTIDE SEQUENCE [LARGE SCALE GENOMIC DNA]</scope>
    <source>
        <strain evidence="1 2">BG8</strain>
    </source>
</reference>
<dbReference type="STRING" id="686340.Metal_2374"/>
<dbReference type="Proteomes" id="UP000005090">
    <property type="component" value="Chromosome"/>
</dbReference>
<keyword evidence="2" id="KW-1185">Reference proteome</keyword>
<name>H8GHE7_METAL</name>
<protein>
    <recommendedName>
        <fullName evidence="3">DNA-binding protein</fullName>
    </recommendedName>
</protein>
<dbReference type="RefSeq" id="WP_005372503.1">
    <property type="nucleotide sequence ID" value="NZ_CM001475.1"/>
</dbReference>
<gene>
    <name evidence="1" type="ORF">Metal_2374</name>
</gene>
<dbReference type="EMBL" id="CM001475">
    <property type="protein sequence ID" value="EIC30099.1"/>
    <property type="molecule type" value="Genomic_DNA"/>
</dbReference>
<dbReference type="HOGENOM" id="CLU_189110_1_0_6"/>
<evidence type="ECO:0000313" key="2">
    <source>
        <dbReference type="Proteomes" id="UP000005090"/>
    </source>
</evidence>
<organism evidence="1 2">
    <name type="scientific">Methylomicrobium album BG8</name>
    <dbReference type="NCBI Taxonomy" id="686340"/>
    <lineage>
        <taxon>Bacteria</taxon>
        <taxon>Pseudomonadati</taxon>
        <taxon>Pseudomonadota</taxon>
        <taxon>Gammaproteobacteria</taxon>
        <taxon>Methylococcales</taxon>
        <taxon>Methylococcaceae</taxon>
        <taxon>Methylomicrobium</taxon>
    </lineage>
</organism>
<sequence length="71" mass="7890">MTDQENPNLSYLTAVSVPVLSQQRFAELTGFAPGVVEGWINRGYIPSMLIGKHRVVNMVLLTQECVDQAQK</sequence>
<dbReference type="eggNOG" id="ENOG5030XXQ">
    <property type="taxonomic scope" value="Bacteria"/>
</dbReference>